<sequence>MEDPSEPSALEEQSNIPKKITKVVNMKENQLALDNMPIEVISHMLSFLPNKASIRAAILSCSKLYNAYKNSQAYIASCILFNTMDESVYKEVITTFNLKKKAWKGAKAGVKAVYRVYSSEERDAIHSQYLTFDQVKEMWRLHKSIEYFAHRIPTSLMRNHPVVKTKGAFSITPSVNARFQRALYRLDAFVKLLQTMIATFCHDNDGENREVVDSELKEAHWIHCLKELEEHRIIKAFHCQYSAVEIEQMSSICGLLITEIAPTFNTFIEHDIVLGAQLPYYISHPMCPGSMSLIAQGIPFLYDFMTAGSRSLRAKLMDTIKPPIDWNPRLPTRPPFPGTDEQLSCVIHDKEGEPGKWANMSVPDFIIRTPFIKDPDRGPESAWAALSHYSLFLSPQDPNVVNDFVPPQALTWGYVFWDLEMLEKAGFNGIKEGDRLANEFVIPEDHPINLPWQPLAKYQTNEASNSLLLSCQCKNTMVDHGASGYFDFERFRADEGVEATLESDIDVPTQILLGAIGGVPTPEEMAELLLEFNLIGPNAQQ</sequence>
<keyword evidence="2" id="KW-1185">Reference proteome</keyword>
<comment type="caution">
    <text evidence="1">The sequence shown here is derived from an EMBL/GenBank/DDBJ whole genome shotgun (WGS) entry which is preliminary data.</text>
</comment>
<evidence type="ECO:0008006" key="3">
    <source>
        <dbReference type="Google" id="ProtNLM"/>
    </source>
</evidence>
<dbReference type="Proteomes" id="UP000782241">
    <property type="component" value="Unassembled WGS sequence"/>
</dbReference>
<evidence type="ECO:0000313" key="2">
    <source>
        <dbReference type="Proteomes" id="UP000782241"/>
    </source>
</evidence>
<organism evidence="1 2">
    <name type="scientific">Fusarium avenaceum</name>
    <dbReference type="NCBI Taxonomy" id="40199"/>
    <lineage>
        <taxon>Eukaryota</taxon>
        <taxon>Fungi</taxon>
        <taxon>Dikarya</taxon>
        <taxon>Ascomycota</taxon>
        <taxon>Pezizomycotina</taxon>
        <taxon>Sordariomycetes</taxon>
        <taxon>Hypocreomycetidae</taxon>
        <taxon>Hypocreales</taxon>
        <taxon>Nectriaceae</taxon>
        <taxon>Fusarium</taxon>
        <taxon>Fusarium tricinctum species complex</taxon>
    </lineage>
</organism>
<evidence type="ECO:0000313" key="1">
    <source>
        <dbReference type="EMBL" id="KAG5660479.1"/>
    </source>
</evidence>
<dbReference type="EMBL" id="JAGPUO010000009">
    <property type="protein sequence ID" value="KAG5660479.1"/>
    <property type="molecule type" value="Genomic_DNA"/>
</dbReference>
<name>A0A9P7KSQ6_9HYPO</name>
<protein>
    <recommendedName>
        <fullName evidence="3">F-box domain-containing protein</fullName>
    </recommendedName>
</protein>
<proteinExistence type="predicted"/>
<dbReference type="AlphaFoldDB" id="A0A9P7KSQ6"/>
<accession>A0A9P7KSQ6</accession>
<gene>
    <name evidence="1" type="ORF">KAF25_003085</name>
</gene>
<reference evidence="1" key="1">
    <citation type="submission" date="2021-04" db="EMBL/GenBank/DDBJ databases">
        <title>Draft genome of Fusarium avenaceum strain F156N33, isolated from an atmospheric sample in Virginia.</title>
        <authorList>
            <person name="Yang S."/>
            <person name="Vinatzer B.A."/>
            <person name="Coleman J."/>
        </authorList>
    </citation>
    <scope>NUCLEOTIDE SEQUENCE</scope>
    <source>
        <strain evidence="1">F156N33</strain>
    </source>
</reference>